<comment type="caution">
    <text evidence="1">The sequence shown here is derived from an EMBL/GenBank/DDBJ whole genome shotgun (WGS) entry which is preliminary data.</text>
</comment>
<dbReference type="EMBL" id="WWEU01000004">
    <property type="protein sequence ID" value="MYM60376.1"/>
    <property type="molecule type" value="Genomic_DNA"/>
</dbReference>
<reference evidence="1 2" key="1">
    <citation type="submission" date="2020-01" db="EMBL/GenBank/DDBJ databases">
        <title>Draft Genome Sequence of Vibrio sp. strain OCN044, Isolated from a Healthy Coral at Palmyra Atoll.</title>
        <authorList>
            <person name="Videau P."/>
            <person name="Loughran R."/>
            <person name="Esquivel A."/>
            <person name="Deadmond M."/>
            <person name="Paddock B.E."/>
            <person name="Saw J.H."/>
            <person name="Ushijima B."/>
        </authorList>
    </citation>
    <scope>NUCLEOTIDE SEQUENCE [LARGE SCALE GENOMIC DNA]</scope>
    <source>
        <strain evidence="1 2">OCN044</strain>
    </source>
</reference>
<gene>
    <name evidence="1" type="ORF">GTG28_14170</name>
</gene>
<name>A0A6L8LZ43_9VIBR</name>
<evidence type="ECO:0000313" key="2">
    <source>
        <dbReference type="Proteomes" id="UP000478571"/>
    </source>
</evidence>
<organism evidence="1 2">
    <name type="scientific">Vibrio tetraodonis subsp. pristinus</name>
    <dbReference type="NCBI Taxonomy" id="2695891"/>
    <lineage>
        <taxon>Bacteria</taxon>
        <taxon>Pseudomonadati</taxon>
        <taxon>Pseudomonadota</taxon>
        <taxon>Gammaproteobacteria</taxon>
        <taxon>Vibrionales</taxon>
        <taxon>Vibrionaceae</taxon>
        <taxon>Vibrio</taxon>
    </lineage>
</organism>
<evidence type="ECO:0000313" key="1">
    <source>
        <dbReference type="EMBL" id="MYM60376.1"/>
    </source>
</evidence>
<proteinExistence type="predicted"/>
<sequence>MMKSPFRLMMIFILSLSYSGIIYAQSISNQSLENVFFSANERLLVTFGNLNKYSETYKISVSKLYFSLNDVTNLTNNTDKENSEKKLSNFFNDVKPESTTKRKLNKILKLSAGKTRKVKVPVFNLEKNKLNFYRICSESEPKGGYVYEVCTHSVIYYSDPN</sequence>
<dbReference type="Proteomes" id="UP000478571">
    <property type="component" value="Unassembled WGS sequence"/>
</dbReference>
<protein>
    <submittedName>
        <fullName evidence="1">Uncharacterized protein</fullName>
    </submittedName>
</protein>
<dbReference type="AlphaFoldDB" id="A0A6L8LZ43"/>
<keyword evidence="2" id="KW-1185">Reference proteome</keyword>
<dbReference type="RefSeq" id="WP_160930902.1">
    <property type="nucleotide sequence ID" value="NZ_WWEU01000004.1"/>
</dbReference>
<accession>A0A6L8LZ43</accession>